<evidence type="ECO:0000256" key="1">
    <source>
        <dbReference type="SAM" id="Phobius"/>
    </source>
</evidence>
<keyword evidence="1" id="KW-1133">Transmembrane helix</keyword>
<dbReference type="RefSeq" id="WP_022462836.1">
    <property type="nucleotide sequence ID" value="NZ_CYYV01000008.1"/>
</dbReference>
<proteinExistence type="predicted"/>
<evidence type="ECO:0000313" key="3">
    <source>
        <dbReference type="Proteomes" id="UP000095706"/>
    </source>
</evidence>
<sequence length="77" mass="8710">MWIKKIPGIAVNVAVLILNVFAILMIVGLFLHQGTTGERVKETITRFSTTSQEYYAEGEAYSQTSDRVHTYSVEETR</sequence>
<evidence type="ECO:0000313" key="2">
    <source>
        <dbReference type="EMBL" id="CUO36751.1"/>
    </source>
</evidence>
<dbReference type="Proteomes" id="UP000095706">
    <property type="component" value="Unassembled WGS sequence"/>
</dbReference>
<gene>
    <name evidence="2" type="ORF">ERS852406_01812</name>
</gene>
<organism evidence="2 3">
    <name type="scientific">Fusicatenibacter saccharivorans</name>
    <dbReference type="NCBI Taxonomy" id="1150298"/>
    <lineage>
        <taxon>Bacteria</taxon>
        <taxon>Bacillati</taxon>
        <taxon>Bacillota</taxon>
        <taxon>Clostridia</taxon>
        <taxon>Lachnospirales</taxon>
        <taxon>Lachnospiraceae</taxon>
        <taxon>Fusicatenibacter</taxon>
    </lineage>
</organism>
<dbReference type="AlphaFoldDB" id="A0A174EG83"/>
<name>A0A174EG83_9FIRM</name>
<keyword evidence="1" id="KW-0812">Transmembrane</keyword>
<keyword evidence="1" id="KW-0472">Membrane</keyword>
<dbReference type="EMBL" id="CYYV01000008">
    <property type="protein sequence ID" value="CUO36751.1"/>
    <property type="molecule type" value="Genomic_DNA"/>
</dbReference>
<feature type="transmembrane region" description="Helical" evidence="1">
    <location>
        <begin position="6"/>
        <end position="31"/>
    </location>
</feature>
<reference evidence="2 3" key="1">
    <citation type="submission" date="2015-09" db="EMBL/GenBank/DDBJ databases">
        <authorList>
            <consortium name="Pathogen Informatics"/>
        </authorList>
    </citation>
    <scope>NUCLEOTIDE SEQUENCE [LARGE SCALE GENOMIC DNA]</scope>
    <source>
        <strain evidence="2 3">2789STDY5608849</strain>
    </source>
</reference>
<accession>A0A174EG83</accession>
<protein>
    <submittedName>
        <fullName evidence="2">Uncharacterized protein</fullName>
    </submittedName>
</protein>